<feature type="domain" description="KilA-N DNA-binding" evidence="1">
    <location>
        <begin position="9"/>
        <end position="93"/>
    </location>
</feature>
<dbReference type="Pfam" id="PF10543">
    <property type="entry name" value="ORF6N"/>
    <property type="match status" value="1"/>
</dbReference>
<accession>A0ABN6KUL2</accession>
<dbReference type="Proteomes" id="UP001319865">
    <property type="component" value="Chromosome"/>
</dbReference>
<dbReference type="InterPro" id="IPR018873">
    <property type="entry name" value="KilA-N_DNA-bd_domain"/>
</dbReference>
<evidence type="ECO:0000313" key="3">
    <source>
        <dbReference type="Proteomes" id="UP001319865"/>
    </source>
</evidence>
<proteinExistence type="predicted"/>
<reference evidence="2 3" key="1">
    <citation type="journal article" date="2022" name="Int. J. Syst. Evol. Microbiol.">
        <title>Flavobacterium ammonificans sp. nov. and Flavobacterium ammoniigenes sp. nov., ammonifying bacteria isolated from surface river water.</title>
        <authorList>
            <person name="Watanabe K."/>
            <person name="Kitamura T."/>
            <person name="Ogata Y."/>
            <person name="Shindo C."/>
            <person name="Suda W."/>
        </authorList>
    </citation>
    <scope>NUCLEOTIDE SEQUENCE [LARGE SCALE GENOMIC DNA]</scope>
    <source>
        <strain evidence="2 3">GENT11</strain>
    </source>
</reference>
<evidence type="ECO:0000259" key="1">
    <source>
        <dbReference type="Pfam" id="PF10543"/>
    </source>
</evidence>
<dbReference type="RefSeq" id="WP_229328811.1">
    <property type="nucleotide sequence ID" value="NZ_AP025183.1"/>
</dbReference>
<sequence length="153" mass="17926">MPNSQIITQKIIEIRGHKVLLDFDLAELYETSTKVLKQAVRRNINRFPEDFMFELTEEEFQCLRSQIVTSNRGGIRYMPFAFTEQGVAMLSSVLNNERAIEINIAIMRSFVSLRKFALTYEELTKRVTEIEQQFAAPVRLKARVQRFIKHLII</sequence>
<keyword evidence="3" id="KW-1185">Reference proteome</keyword>
<organism evidence="2 3">
    <name type="scientific">Flavobacterium ammonificans</name>
    <dbReference type="NCBI Taxonomy" id="1751056"/>
    <lineage>
        <taxon>Bacteria</taxon>
        <taxon>Pseudomonadati</taxon>
        <taxon>Bacteroidota</taxon>
        <taxon>Flavobacteriia</taxon>
        <taxon>Flavobacteriales</taxon>
        <taxon>Flavobacteriaceae</taxon>
        <taxon>Flavobacterium</taxon>
    </lineage>
</organism>
<reference evidence="2 3" key="2">
    <citation type="journal article" date="2022" name="Microorganisms">
        <title>Complete Genome Sequences of Two Flavobacterium ammonificans Strains and a Flavobacterium ammoniigenes Strain of Ammonifying Bacterioplankton Isolated from Surface River Water.</title>
        <authorList>
            <person name="Suda W."/>
            <person name="Ogata Y."/>
            <person name="Shindo C."/>
            <person name="Watanabe K."/>
        </authorList>
    </citation>
    <scope>NUCLEOTIDE SEQUENCE [LARGE SCALE GENOMIC DNA]</scope>
    <source>
        <strain evidence="2 3">GENT11</strain>
    </source>
</reference>
<protein>
    <recommendedName>
        <fullName evidence="1">KilA-N DNA-binding domain-containing protein</fullName>
    </recommendedName>
</protein>
<name>A0ABN6KUL2_9FLAO</name>
<dbReference type="EMBL" id="AP025183">
    <property type="protein sequence ID" value="BDB52828.1"/>
    <property type="molecule type" value="Genomic_DNA"/>
</dbReference>
<gene>
    <name evidence="2" type="ORF">GENT11_11400</name>
</gene>
<evidence type="ECO:0000313" key="2">
    <source>
        <dbReference type="EMBL" id="BDB52828.1"/>
    </source>
</evidence>